<evidence type="ECO:0000313" key="1">
    <source>
        <dbReference type="EMBL" id="CAB4903602.1"/>
    </source>
</evidence>
<dbReference type="EMBL" id="CAFBMR010000005">
    <property type="protein sequence ID" value="CAB4903602.1"/>
    <property type="molecule type" value="Genomic_DNA"/>
</dbReference>
<organism evidence="1">
    <name type="scientific">freshwater metagenome</name>
    <dbReference type="NCBI Taxonomy" id="449393"/>
    <lineage>
        <taxon>unclassified sequences</taxon>
        <taxon>metagenomes</taxon>
        <taxon>ecological metagenomes</taxon>
    </lineage>
</organism>
<dbReference type="AlphaFoldDB" id="A0A6J7G5H9"/>
<protein>
    <submittedName>
        <fullName evidence="1">Unannotated protein</fullName>
    </submittedName>
</protein>
<accession>A0A6J7G5H9</accession>
<reference evidence="1" key="1">
    <citation type="submission" date="2020-05" db="EMBL/GenBank/DDBJ databases">
        <authorList>
            <person name="Chiriac C."/>
            <person name="Salcher M."/>
            <person name="Ghai R."/>
            <person name="Kavagutti S V."/>
        </authorList>
    </citation>
    <scope>NUCLEOTIDE SEQUENCE</scope>
</reference>
<proteinExistence type="predicted"/>
<sequence length="72" mass="7906">MREAKGDQSCVLANALPTLKVQVCAPAKDCRVALQRVEHIVGRGGCEDFGDLYWFGEVGNLVAEALEYRLKP</sequence>
<gene>
    <name evidence="1" type="ORF">UFOPK3610_00269</name>
</gene>
<name>A0A6J7G5H9_9ZZZZ</name>